<comment type="caution">
    <text evidence="1">The sequence shown here is derived from an EMBL/GenBank/DDBJ whole genome shotgun (WGS) entry which is preliminary data.</text>
</comment>
<evidence type="ECO:0000313" key="2">
    <source>
        <dbReference type="Proteomes" id="UP001156903"/>
    </source>
</evidence>
<evidence type="ECO:0000313" key="1">
    <source>
        <dbReference type="EMBL" id="GLS12622.1"/>
    </source>
</evidence>
<dbReference type="Proteomes" id="UP001156903">
    <property type="component" value="Unassembled WGS sequence"/>
</dbReference>
<dbReference type="EMBL" id="BSPB01000001">
    <property type="protein sequence ID" value="GLS12622.1"/>
    <property type="molecule type" value="Genomic_DNA"/>
</dbReference>
<accession>A0ABQ6BY34</accession>
<dbReference type="InterPro" id="IPR032092">
    <property type="entry name" value="PilW"/>
</dbReference>
<dbReference type="Pfam" id="PF16074">
    <property type="entry name" value="PilW"/>
    <property type="match status" value="1"/>
</dbReference>
<protein>
    <submittedName>
        <fullName evidence="1">Uncharacterized protein</fullName>
    </submittedName>
</protein>
<gene>
    <name evidence="1" type="ORF">GCM10007935_00480</name>
</gene>
<name>A0ABQ6BY34_9BURK</name>
<organism evidence="1 2">
    <name type="scientific">Hydrogenophaga electricum</name>
    <dbReference type="NCBI Taxonomy" id="1230953"/>
    <lineage>
        <taxon>Bacteria</taxon>
        <taxon>Pseudomonadati</taxon>
        <taxon>Pseudomonadota</taxon>
        <taxon>Betaproteobacteria</taxon>
        <taxon>Burkholderiales</taxon>
        <taxon>Comamonadaceae</taxon>
        <taxon>Hydrogenophaga</taxon>
    </lineage>
</organism>
<proteinExistence type="predicted"/>
<reference evidence="2" key="1">
    <citation type="journal article" date="2019" name="Int. J. Syst. Evol. Microbiol.">
        <title>The Global Catalogue of Microorganisms (GCM) 10K type strain sequencing project: providing services to taxonomists for standard genome sequencing and annotation.</title>
        <authorList>
            <consortium name="The Broad Institute Genomics Platform"/>
            <consortium name="The Broad Institute Genome Sequencing Center for Infectious Disease"/>
            <person name="Wu L."/>
            <person name="Ma J."/>
        </authorList>
    </citation>
    <scope>NUCLEOTIDE SEQUENCE [LARGE SCALE GENOMIC DNA]</scope>
    <source>
        <strain evidence="2">NBRC 109341</strain>
    </source>
</reference>
<keyword evidence="2" id="KW-1185">Reference proteome</keyword>
<sequence length="271" mass="29320">MNEDATLALEILAQQIRLAGFSELDGTSRKFSGIAVRGCDTAFQSSNADFGSLTCGSTGSSAIAIQYEATTRNTPKTSDDKPSNCSYSGIDTWNHDGLGTTADIALADNRYFVQNDNTNSNAPTLYCQGRTGATFEDSATALIPNIESIQIKYGVTLEPEADQILPHQITAYQTASEVEALTGNWSRVAAVQICLTARSSAPVSTGGDSKENISFYVDCDGNRKTDISDRYLRRAYTTTVQLRNMRPGVPLSFQLDGTSARNPWSYEEVSE</sequence>